<name>A0AAU8IPE7_9ACTN</name>
<protein>
    <submittedName>
        <fullName evidence="2">Uncharacterized protein</fullName>
    </submittedName>
</protein>
<dbReference type="AlphaFoldDB" id="A0AAU8IPE7"/>
<sequence>MALTAPPAATTPPPPKNPHTDTLDTRPAQATQPRHDDPTATRGTSALTVSTNQGCTMTISHIHAGTAQLTTHVTPATPFTAAPSIPGALRAHIGARNLTTLPRTSDMTYLGATPPNPLARKRRTLTVTDRRPHTLLTRVHTARHARRTPPGAATPA</sequence>
<reference evidence="2" key="1">
    <citation type="submission" date="2024-06" db="EMBL/GenBank/DDBJ databases">
        <title>Streptomyces sp. strain HUAS MG91 genome sequences.</title>
        <authorList>
            <person name="Mo P."/>
        </authorList>
    </citation>
    <scope>NUCLEOTIDE SEQUENCE</scope>
    <source>
        <strain evidence="2">HUAS MG91</strain>
    </source>
</reference>
<organism evidence="2">
    <name type="scientific">Streptomyces tabacisoli</name>
    <dbReference type="NCBI Taxonomy" id="3156398"/>
    <lineage>
        <taxon>Bacteria</taxon>
        <taxon>Bacillati</taxon>
        <taxon>Actinomycetota</taxon>
        <taxon>Actinomycetes</taxon>
        <taxon>Kitasatosporales</taxon>
        <taxon>Streptomycetaceae</taxon>
        <taxon>Streptomyces</taxon>
    </lineage>
</organism>
<evidence type="ECO:0000256" key="1">
    <source>
        <dbReference type="SAM" id="MobiDB-lite"/>
    </source>
</evidence>
<feature type="region of interest" description="Disordered" evidence="1">
    <location>
        <begin position="1"/>
        <end position="45"/>
    </location>
</feature>
<dbReference type="KEGG" id="stac:ABII15_10155"/>
<accession>A0AAU8IPE7</accession>
<dbReference type="EMBL" id="CP159534">
    <property type="protein sequence ID" value="XCJ70308.1"/>
    <property type="molecule type" value="Genomic_DNA"/>
</dbReference>
<evidence type="ECO:0000313" key="2">
    <source>
        <dbReference type="EMBL" id="XCJ70308.1"/>
    </source>
</evidence>
<dbReference type="RefSeq" id="WP_353941955.1">
    <property type="nucleotide sequence ID" value="NZ_CP159534.1"/>
</dbReference>
<gene>
    <name evidence="2" type="ORF">ABII15_10155</name>
</gene>
<proteinExistence type="predicted"/>